<evidence type="ECO:0008006" key="3">
    <source>
        <dbReference type="Google" id="ProtNLM"/>
    </source>
</evidence>
<sequence>MDLKSEASFKWLYSQKIAKVKDLARIVQASHLWNEKKHYIEELLNLRTGDSWNCDLRDTSRAVSALALTDMVFPEVGEWLLSKRTGSSWNDDVYDTTYALAALGDMGHYDANGCQWLVDNYGPKWEHPGTTALIINALIRQSEAGNVNSYASFIDERAKWIISQREMNGAWKTLATSNLVIQALILAGYKEVTEGPFNWILSKMNKNCSWGKDNGDINTTSLSLITIHEYTE</sequence>
<dbReference type="EMBL" id="FOUJ01000002">
    <property type="protein sequence ID" value="SFM41651.1"/>
    <property type="molecule type" value="Genomic_DNA"/>
</dbReference>
<gene>
    <name evidence="1" type="ORF">SAMN04488696_1117</name>
</gene>
<keyword evidence="2" id="KW-1185">Reference proteome</keyword>
<proteinExistence type="predicted"/>
<reference evidence="2" key="1">
    <citation type="submission" date="2016-10" db="EMBL/GenBank/DDBJ databases">
        <authorList>
            <person name="Varghese N."/>
            <person name="Submissions S."/>
        </authorList>
    </citation>
    <scope>NUCLEOTIDE SEQUENCE [LARGE SCALE GENOMIC DNA]</scope>
    <source>
        <strain evidence="2">Mob M</strain>
    </source>
</reference>
<dbReference type="AlphaFoldDB" id="A0A1I4QNM4"/>
<dbReference type="OrthoDB" id="120826at2157"/>
<protein>
    <recommendedName>
        <fullName evidence="3">Prenyltransferase and squalene oxidase repeat-containing protein</fullName>
    </recommendedName>
</protein>
<name>A0A1I4QNM4_9EURY</name>
<dbReference type="RefSeq" id="WP_091934471.1">
    <property type="nucleotide sequence ID" value="NZ_FOUJ01000002.1"/>
</dbReference>
<dbReference type="Proteomes" id="UP000198535">
    <property type="component" value="Unassembled WGS sequence"/>
</dbReference>
<dbReference type="Gene3D" id="1.50.10.20">
    <property type="match status" value="1"/>
</dbReference>
<organism evidence="1 2">
    <name type="scientific">Methanolobus profundi</name>
    <dbReference type="NCBI Taxonomy" id="487685"/>
    <lineage>
        <taxon>Archaea</taxon>
        <taxon>Methanobacteriati</taxon>
        <taxon>Methanobacteriota</taxon>
        <taxon>Stenosarchaea group</taxon>
        <taxon>Methanomicrobia</taxon>
        <taxon>Methanosarcinales</taxon>
        <taxon>Methanosarcinaceae</taxon>
        <taxon>Methanolobus</taxon>
    </lineage>
</organism>
<dbReference type="STRING" id="487685.SAMN04488696_1117"/>
<dbReference type="InterPro" id="IPR008930">
    <property type="entry name" value="Terpenoid_cyclase/PrenylTrfase"/>
</dbReference>
<evidence type="ECO:0000313" key="1">
    <source>
        <dbReference type="EMBL" id="SFM41651.1"/>
    </source>
</evidence>
<evidence type="ECO:0000313" key="2">
    <source>
        <dbReference type="Proteomes" id="UP000198535"/>
    </source>
</evidence>
<accession>A0A1I4QNM4</accession>
<dbReference type="SUPFAM" id="SSF48239">
    <property type="entry name" value="Terpenoid cyclases/Protein prenyltransferases"/>
    <property type="match status" value="1"/>
</dbReference>